<evidence type="ECO:0000256" key="3">
    <source>
        <dbReference type="ARBA" id="ARBA00022555"/>
    </source>
</evidence>
<comment type="similarity">
    <text evidence="9">Belongs to the ThiI family.</text>
</comment>
<dbReference type="GO" id="GO:0000049">
    <property type="term" value="F:tRNA binding"/>
    <property type="evidence" value="ECO:0007669"/>
    <property type="project" value="UniProtKB-UniRule"/>
</dbReference>
<evidence type="ECO:0000256" key="1">
    <source>
        <dbReference type="ARBA" id="ARBA00004496"/>
    </source>
</evidence>
<keyword evidence="2 9" id="KW-0963">Cytoplasm</keyword>
<dbReference type="EMBL" id="CP007141">
    <property type="protein sequence ID" value="AJC74378.1"/>
    <property type="molecule type" value="Genomic_DNA"/>
</dbReference>
<evidence type="ECO:0000256" key="4">
    <source>
        <dbReference type="ARBA" id="ARBA00022679"/>
    </source>
</evidence>
<dbReference type="GO" id="GO:0009228">
    <property type="term" value="P:thiamine biosynthetic process"/>
    <property type="evidence" value="ECO:0007669"/>
    <property type="project" value="UniProtKB-KW"/>
</dbReference>
<dbReference type="GO" id="GO:0004810">
    <property type="term" value="F:CCA tRNA nucleotidyltransferase activity"/>
    <property type="evidence" value="ECO:0007669"/>
    <property type="project" value="InterPro"/>
</dbReference>
<sequence length="363" mass="40914">MIIVRYGEIALKGKNRKTFENKLIENIKKTLARKGVDAKVRSTQGRLIVDASHEFSEIIRKVPGVVSVSPAWKMEYEEIPEFLSTHLRNMNPASFKIDARRINKAFHKTSQQINEEIGAFVVQRFGWKVNLNQPELAIGIEMIEGQAYVFFETKKGVGGLPSSTQGRLVLLMSVGIDSPVAGFLMLKRGVSLTALHFDQGHADLARQMIDVLNQYSSEPIELIVVNHLEYFQPYVTELERMGKREWTCVICKVLMLKKAEEIAKERSALGIVTGDSLGQVASQTLENLFLESSVVKMPIYRPLIGMDKDETVRIARQIGTFEIFVEAARHSCPFRPSSVVTRGSTYGLNKILEHFKSKSLWQG</sequence>
<comment type="catalytic activity">
    <reaction evidence="9">
        <text>[ThiI sulfur-carrier protein]-S-sulfanyl-L-cysteine + a uridine in tRNA + 2 reduced [2Fe-2S]-[ferredoxin] + ATP + H(+) = [ThiI sulfur-carrier protein]-L-cysteine + a 4-thiouridine in tRNA + 2 oxidized [2Fe-2S]-[ferredoxin] + AMP + diphosphate</text>
        <dbReference type="Rhea" id="RHEA:24176"/>
        <dbReference type="Rhea" id="RHEA-COMP:10000"/>
        <dbReference type="Rhea" id="RHEA-COMP:10001"/>
        <dbReference type="Rhea" id="RHEA-COMP:13337"/>
        <dbReference type="Rhea" id="RHEA-COMP:13338"/>
        <dbReference type="Rhea" id="RHEA-COMP:13339"/>
        <dbReference type="Rhea" id="RHEA-COMP:13340"/>
        <dbReference type="ChEBI" id="CHEBI:15378"/>
        <dbReference type="ChEBI" id="CHEBI:29950"/>
        <dbReference type="ChEBI" id="CHEBI:30616"/>
        <dbReference type="ChEBI" id="CHEBI:33019"/>
        <dbReference type="ChEBI" id="CHEBI:33737"/>
        <dbReference type="ChEBI" id="CHEBI:33738"/>
        <dbReference type="ChEBI" id="CHEBI:61963"/>
        <dbReference type="ChEBI" id="CHEBI:65315"/>
        <dbReference type="ChEBI" id="CHEBI:136798"/>
        <dbReference type="ChEBI" id="CHEBI:456215"/>
        <dbReference type="EC" id="2.8.1.4"/>
    </reaction>
</comment>
<dbReference type="Pfam" id="PF02568">
    <property type="entry name" value="ThiI"/>
    <property type="match status" value="1"/>
</dbReference>
<dbReference type="GO" id="GO:0005524">
    <property type="term" value="F:ATP binding"/>
    <property type="evidence" value="ECO:0007669"/>
    <property type="project" value="UniProtKB-UniRule"/>
</dbReference>
<name>A0A0X1KSS6_9THEM</name>
<gene>
    <name evidence="9" type="primary">thiI</name>
    <name evidence="11" type="ORF">AJ81_09550</name>
</gene>
<evidence type="ECO:0000256" key="9">
    <source>
        <dbReference type="HAMAP-Rule" id="MF_00021"/>
    </source>
</evidence>
<dbReference type="GO" id="GO:0052837">
    <property type="term" value="P:thiazole biosynthetic process"/>
    <property type="evidence" value="ECO:0007669"/>
    <property type="project" value="TreeGrafter"/>
</dbReference>
<dbReference type="SUPFAM" id="SSF52402">
    <property type="entry name" value="Adenine nucleotide alpha hydrolases-like"/>
    <property type="match status" value="1"/>
</dbReference>
<dbReference type="InterPro" id="IPR049961">
    <property type="entry name" value="ThiI_N"/>
</dbReference>
<keyword evidence="4 9" id="KW-0808">Transferase</keyword>
<dbReference type="InterPro" id="IPR003720">
    <property type="entry name" value="tRNA_STrfase"/>
</dbReference>
<keyword evidence="6 9" id="KW-0067">ATP-binding</keyword>
<evidence type="ECO:0000256" key="8">
    <source>
        <dbReference type="ARBA" id="ARBA00022977"/>
    </source>
</evidence>
<proteinExistence type="inferred from homology"/>
<evidence type="ECO:0000313" key="12">
    <source>
        <dbReference type="Proteomes" id="UP000077469"/>
    </source>
</evidence>
<dbReference type="InterPro" id="IPR050102">
    <property type="entry name" value="tRNA_sulfurtransferase_ThiI"/>
</dbReference>
<feature type="domain" description="THUMP" evidence="10">
    <location>
        <begin position="53"/>
        <end position="153"/>
    </location>
</feature>
<feature type="binding site" evidence="9">
    <location>
        <position position="283"/>
    </location>
    <ligand>
        <name>ATP</name>
        <dbReference type="ChEBI" id="CHEBI:30616"/>
    </ligand>
</feature>
<evidence type="ECO:0000256" key="5">
    <source>
        <dbReference type="ARBA" id="ARBA00022741"/>
    </source>
</evidence>
<dbReference type="OrthoDB" id="9773948at2"/>
<dbReference type="Gene3D" id="3.30.2130.30">
    <property type="match status" value="1"/>
</dbReference>
<comment type="subcellular location">
    <subcellularLocation>
        <location evidence="1 9">Cytoplasm</location>
    </subcellularLocation>
</comment>
<evidence type="ECO:0000259" key="10">
    <source>
        <dbReference type="PROSITE" id="PS51165"/>
    </source>
</evidence>
<dbReference type="InterPro" id="IPR020536">
    <property type="entry name" value="ThiI_AANH"/>
</dbReference>
<feature type="binding site" evidence="9">
    <location>
        <begin position="196"/>
        <end position="197"/>
    </location>
    <ligand>
        <name>ATP</name>
        <dbReference type="ChEBI" id="CHEBI:30616"/>
    </ligand>
</feature>
<dbReference type="InterPro" id="IPR054173">
    <property type="entry name" value="ThiI_fer"/>
</dbReference>
<dbReference type="EC" id="2.8.1.4" evidence="9"/>
<keyword evidence="7 9" id="KW-0694">RNA-binding</keyword>
<dbReference type="PROSITE" id="PS51165">
    <property type="entry name" value="THUMP"/>
    <property type="match status" value="1"/>
</dbReference>
<dbReference type="Proteomes" id="UP000077469">
    <property type="component" value="Chromosome"/>
</dbReference>
<dbReference type="GO" id="GO:0005829">
    <property type="term" value="C:cytosol"/>
    <property type="evidence" value="ECO:0007669"/>
    <property type="project" value="TreeGrafter"/>
</dbReference>
<feature type="binding site" evidence="9">
    <location>
        <position position="252"/>
    </location>
    <ligand>
        <name>ATP</name>
        <dbReference type="ChEBI" id="CHEBI:30616"/>
    </ligand>
</feature>
<evidence type="ECO:0000256" key="2">
    <source>
        <dbReference type="ARBA" id="ARBA00022490"/>
    </source>
</evidence>
<dbReference type="Gene3D" id="3.40.50.620">
    <property type="entry name" value="HUPs"/>
    <property type="match status" value="1"/>
</dbReference>
<feature type="binding site" evidence="9">
    <location>
        <begin position="171"/>
        <end position="172"/>
    </location>
    <ligand>
        <name>ATP</name>
        <dbReference type="ChEBI" id="CHEBI:30616"/>
    </ligand>
</feature>
<dbReference type="HAMAP" id="MF_00021">
    <property type="entry name" value="ThiI"/>
    <property type="match status" value="1"/>
</dbReference>
<dbReference type="AlphaFoldDB" id="A0A0X1KSS6"/>
<protein>
    <recommendedName>
        <fullName evidence="9">Probable tRNA sulfurtransferase</fullName>
        <ecNumber evidence="9">2.8.1.4</ecNumber>
    </recommendedName>
    <alternativeName>
        <fullName evidence="9">Sulfur carrier protein ThiS sulfurtransferase</fullName>
    </alternativeName>
    <alternativeName>
        <fullName evidence="9">Thiamine biosynthesis protein ThiI</fullName>
    </alternativeName>
    <alternativeName>
        <fullName evidence="9">tRNA 4-thiouridine synthase</fullName>
    </alternativeName>
</protein>
<dbReference type="Pfam" id="PF02926">
    <property type="entry name" value="THUMP"/>
    <property type="match status" value="1"/>
</dbReference>
<evidence type="ECO:0000256" key="6">
    <source>
        <dbReference type="ARBA" id="ARBA00022840"/>
    </source>
</evidence>
<dbReference type="PANTHER" id="PTHR43209:SF1">
    <property type="entry name" value="TRNA SULFURTRANSFERASE"/>
    <property type="match status" value="1"/>
</dbReference>
<dbReference type="InterPro" id="IPR049962">
    <property type="entry name" value="THUMP_ThiI"/>
</dbReference>
<reference evidence="11 12" key="1">
    <citation type="submission" date="2014-01" db="EMBL/GenBank/DDBJ databases">
        <title>Genome sequencing of Thermotog hypogea.</title>
        <authorList>
            <person name="Zhang X."/>
            <person name="Alvare G."/>
            <person name="Fristensky B."/>
            <person name="Chen L."/>
            <person name="Suen T."/>
            <person name="Chen Q."/>
            <person name="Ma K."/>
        </authorList>
    </citation>
    <scope>NUCLEOTIDE SEQUENCE [LARGE SCALE GENOMIC DNA]</scope>
    <source>
        <strain evidence="11 12">DSM 11164</strain>
    </source>
</reference>
<keyword evidence="3 9" id="KW-0820">tRNA-binding</keyword>
<dbReference type="NCBIfam" id="TIGR00342">
    <property type="entry name" value="tRNA uracil 4-sulfurtransferase ThiI"/>
    <property type="match status" value="1"/>
</dbReference>
<comment type="pathway">
    <text evidence="9">Cofactor biosynthesis; thiamine diphosphate biosynthesis.</text>
</comment>
<dbReference type="GO" id="GO:0009229">
    <property type="term" value="P:thiamine diphosphate biosynthetic process"/>
    <property type="evidence" value="ECO:0007669"/>
    <property type="project" value="UniProtKB-UniRule"/>
</dbReference>
<keyword evidence="5 9" id="KW-0547">Nucleotide-binding</keyword>
<dbReference type="UniPathway" id="UPA00060"/>
<comment type="catalytic activity">
    <reaction evidence="9">
        <text>[ThiS sulfur-carrier protein]-C-terminal Gly-Gly-AMP + S-sulfanyl-L-cysteinyl-[cysteine desulfurase] + AH2 = [ThiS sulfur-carrier protein]-C-terminal-Gly-aminoethanethioate + L-cysteinyl-[cysteine desulfurase] + A + AMP + 2 H(+)</text>
        <dbReference type="Rhea" id="RHEA:43340"/>
        <dbReference type="Rhea" id="RHEA-COMP:12157"/>
        <dbReference type="Rhea" id="RHEA-COMP:12158"/>
        <dbReference type="Rhea" id="RHEA-COMP:12910"/>
        <dbReference type="Rhea" id="RHEA-COMP:19908"/>
        <dbReference type="ChEBI" id="CHEBI:13193"/>
        <dbReference type="ChEBI" id="CHEBI:15378"/>
        <dbReference type="ChEBI" id="CHEBI:17499"/>
        <dbReference type="ChEBI" id="CHEBI:29950"/>
        <dbReference type="ChEBI" id="CHEBI:61963"/>
        <dbReference type="ChEBI" id="CHEBI:90618"/>
        <dbReference type="ChEBI" id="CHEBI:232372"/>
        <dbReference type="ChEBI" id="CHEBI:456215"/>
    </reaction>
</comment>
<dbReference type="Pfam" id="PF22025">
    <property type="entry name" value="ThiI_fer"/>
    <property type="match status" value="1"/>
</dbReference>
<dbReference type="STRING" id="1123384.AJ81_09550"/>
<feature type="binding site" evidence="9">
    <location>
        <position position="274"/>
    </location>
    <ligand>
        <name>ATP</name>
        <dbReference type="ChEBI" id="CHEBI:30616"/>
    </ligand>
</feature>
<evidence type="ECO:0000313" key="11">
    <source>
        <dbReference type="EMBL" id="AJC74378.1"/>
    </source>
</evidence>
<keyword evidence="12" id="KW-1185">Reference proteome</keyword>
<dbReference type="SUPFAM" id="SSF143437">
    <property type="entry name" value="THUMP domain-like"/>
    <property type="match status" value="1"/>
</dbReference>
<organism evidence="11 12">
    <name type="scientific">Pseudothermotoga hypogea DSM 11164 = NBRC 106472</name>
    <dbReference type="NCBI Taxonomy" id="1123384"/>
    <lineage>
        <taxon>Bacteria</taxon>
        <taxon>Thermotogati</taxon>
        <taxon>Thermotogota</taxon>
        <taxon>Thermotogae</taxon>
        <taxon>Thermotogales</taxon>
        <taxon>Thermotogaceae</taxon>
        <taxon>Pseudothermotoga</taxon>
    </lineage>
</organism>
<dbReference type="CDD" id="cd11716">
    <property type="entry name" value="THUMP_ThiI"/>
    <property type="match status" value="1"/>
</dbReference>
<dbReference type="RefSeq" id="WP_031502457.1">
    <property type="nucleotide sequence ID" value="NC_022795.1"/>
</dbReference>
<dbReference type="PANTHER" id="PTHR43209">
    <property type="entry name" value="TRNA SULFURTRANSFERASE"/>
    <property type="match status" value="1"/>
</dbReference>
<evidence type="ECO:0000256" key="7">
    <source>
        <dbReference type="ARBA" id="ARBA00022884"/>
    </source>
</evidence>
<keyword evidence="8 9" id="KW-0784">Thiamine biosynthesis</keyword>
<dbReference type="SMART" id="SM00981">
    <property type="entry name" value="THUMP"/>
    <property type="match status" value="1"/>
</dbReference>
<comment type="function">
    <text evidence="9">Catalyzes the ATP-dependent transfer of a sulfur to tRNA to produce 4-thiouridine in position 8 of tRNAs, which functions as a near-UV photosensor. Also catalyzes the transfer of sulfur to the sulfur carrier protein ThiS, forming ThiS-thiocarboxylate. This is a step in the synthesis of thiazole, in the thiamine biosynthesis pathway. The sulfur is donated as persulfide by IscS.</text>
</comment>
<dbReference type="PATRIC" id="fig|1123384.7.peg.1922"/>
<dbReference type="GO" id="GO:0002937">
    <property type="term" value="P:tRNA 4-thiouridine biosynthesis"/>
    <property type="evidence" value="ECO:0007669"/>
    <property type="project" value="TreeGrafter"/>
</dbReference>
<dbReference type="KEGG" id="phy:AJ81_09550"/>
<dbReference type="InterPro" id="IPR004114">
    <property type="entry name" value="THUMP_dom"/>
</dbReference>
<dbReference type="PaxDb" id="1123384-AJ81_09550"/>
<dbReference type="GO" id="GO:0140741">
    <property type="term" value="F:tRNA-uracil-4 sulfurtransferase activity"/>
    <property type="evidence" value="ECO:0007669"/>
    <property type="project" value="UniProtKB-EC"/>
</dbReference>
<dbReference type="InterPro" id="IPR014729">
    <property type="entry name" value="Rossmann-like_a/b/a_fold"/>
</dbReference>
<accession>A0A0X1KSS6</accession>